<protein>
    <submittedName>
        <fullName evidence="1">Uncharacterized protein</fullName>
    </submittedName>
</protein>
<accession>J3JU63</accession>
<dbReference type="EMBL" id="BT126776">
    <property type="protein sequence ID" value="AEE61738.1"/>
    <property type="molecule type" value="mRNA"/>
</dbReference>
<sequence>MHLNFDFQRIACTIKARNSSLLQNVLLISHFSI</sequence>
<evidence type="ECO:0000313" key="1">
    <source>
        <dbReference type="EMBL" id="AEE61738.1"/>
    </source>
</evidence>
<name>J3JU63_DENPD</name>
<reference evidence="1" key="1">
    <citation type="journal article" date="2012" name="Insect Biochem. Mol. Biol.">
        <title>Transcriptome and full-length cDNA resources for the mountain pine beetle, Dendroctonus ponderosae Hopkins, a major insect pest of pine forests.</title>
        <authorList>
            <person name="Keeling C.I."/>
            <person name="Henderson H."/>
            <person name="Li M."/>
            <person name="Yuen M."/>
            <person name="Clark E.L."/>
            <person name="Fraser J.D."/>
            <person name="Huber D.P."/>
            <person name="Liao N.Y."/>
            <person name="Roderick Docking T."/>
            <person name="Birol I."/>
            <person name="Chan S.K."/>
            <person name="Taylor G.A."/>
            <person name="Palmquist D."/>
            <person name="Jones S.J."/>
            <person name="Bohlmann J."/>
        </authorList>
    </citation>
    <scope>NUCLEOTIDE SEQUENCE</scope>
    <source>
        <tissue evidence="1">Pupae</tissue>
    </source>
</reference>
<proteinExistence type="evidence at transcript level"/>
<dbReference type="AlphaFoldDB" id="J3JU63"/>
<organism evidence="1">
    <name type="scientific">Dendroctonus ponderosae</name>
    <name type="common">Mountain pine beetle</name>
    <dbReference type="NCBI Taxonomy" id="77166"/>
    <lineage>
        <taxon>Eukaryota</taxon>
        <taxon>Metazoa</taxon>
        <taxon>Ecdysozoa</taxon>
        <taxon>Arthropoda</taxon>
        <taxon>Hexapoda</taxon>
        <taxon>Insecta</taxon>
        <taxon>Pterygota</taxon>
        <taxon>Neoptera</taxon>
        <taxon>Endopterygota</taxon>
        <taxon>Coleoptera</taxon>
        <taxon>Polyphaga</taxon>
        <taxon>Cucujiformia</taxon>
        <taxon>Curculionidae</taxon>
        <taxon>Scolytinae</taxon>
        <taxon>Dendroctonus</taxon>
    </lineage>
</organism>